<evidence type="ECO:0000256" key="10">
    <source>
        <dbReference type="ARBA" id="ARBA00023239"/>
    </source>
</evidence>
<dbReference type="CDD" id="cd00056">
    <property type="entry name" value="ENDO3c"/>
    <property type="match status" value="1"/>
</dbReference>
<dbReference type="InterPro" id="IPR003265">
    <property type="entry name" value="HhH-GPD_domain"/>
</dbReference>
<dbReference type="GO" id="GO:0140078">
    <property type="term" value="F:class I DNA-(apurinic or apyrimidinic site) endonuclease activity"/>
    <property type="evidence" value="ECO:0007669"/>
    <property type="project" value="UniProtKB-EC"/>
</dbReference>
<dbReference type="HAMAP" id="MF_00942">
    <property type="entry name" value="Nth"/>
    <property type="match status" value="1"/>
</dbReference>
<dbReference type="OrthoDB" id="9800977at2"/>
<dbReference type="RefSeq" id="WP_055343049.1">
    <property type="nucleotide sequence ID" value="NZ_CDNI01000023.1"/>
</dbReference>
<dbReference type="SMART" id="SM00525">
    <property type="entry name" value="FES"/>
    <property type="match status" value="1"/>
</dbReference>
<comment type="similarity">
    <text evidence="1 12">Belongs to the Nth/MutY family.</text>
</comment>
<feature type="binding site" evidence="12">
    <location>
        <position position="200"/>
    </location>
    <ligand>
        <name>[4Fe-4S] cluster</name>
        <dbReference type="ChEBI" id="CHEBI:49883"/>
    </ligand>
</feature>
<dbReference type="PIRSF" id="PIRSF001435">
    <property type="entry name" value="Nth"/>
    <property type="match status" value="1"/>
</dbReference>
<evidence type="ECO:0000256" key="5">
    <source>
        <dbReference type="ARBA" id="ARBA00022801"/>
    </source>
</evidence>
<dbReference type="Pfam" id="PF00633">
    <property type="entry name" value="HHH"/>
    <property type="match status" value="1"/>
</dbReference>
<gene>
    <name evidence="14" type="primary">pdg</name>
    <name evidence="12" type="synonym">nth</name>
    <name evidence="14" type="ORF">R28058_28031</name>
</gene>
<keyword evidence="8 12" id="KW-0238">DNA-binding</keyword>
<evidence type="ECO:0000256" key="8">
    <source>
        <dbReference type="ARBA" id="ARBA00023125"/>
    </source>
</evidence>
<dbReference type="SMART" id="SM00478">
    <property type="entry name" value="ENDO3c"/>
    <property type="match status" value="1"/>
</dbReference>
<organism evidence="14 15">
    <name type="scientific">Paraclostridium sordellii</name>
    <name type="common">Clostridium sordellii</name>
    <dbReference type="NCBI Taxonomy" id="1505"/>
    <lineage>
        <taxon>Bacteria</taxon>
        <taxon>Bacillati</taxon>
        <taxon>Bacillota</taxon>
        <taxon>Clostridia</taxon>
        <taxon>Peptostreptococcales</taxon>
        <taxon>Peptostreptococcaceae</taxon>
        <taxon>Paraclostridium</taxon>
    </lineage>
</organism>
<dbReference type="Gene3D" id="1.10.340.30">
    <property type="entry name" value="Hypothetical protein, domain 2"/>
    <property type="match status" value="1"/>
</dbReference>
<dbReference type="Proteomes" id="UP000049127">
    <property type="component" value="Unassembled WGS sequence"/>
</dbReference>
<keyword evidence="11 12" id="KW-0326">Glycosidase</keyword>
<dbReference type="SUPFAM" id="SSF48150">
    <property type="entry name" value="DNA-glycosylase"/>
    <property type="match status" value="1"/>
</dbReference>
<keyword evidence="10 12" id="KW-0456">Lyase</keyword>
<dbReference type="Gene3D" id="1.10.1670.10">
    <property type="entry name" value="Helix-hairpin-Helix base-excision DNA repair enzymes (C-terminal)"/>
    <property type="match status" value="1"/>
</dbReference>
<evidence type="ECO:0000256" key="11">
    <source>
        <dbReference type="ARBA" id="ARBA00023295"/>
    </source>
</evidence>
<proteinExistence type="inferred from homology"/>
<dbReference type="InterPro" id="IPR023170">
    <property type="entry name" value="HhH_base_excis_C"/>
</dbReference>
<dbReference type="EMBL" id="CEKZ01000023">
    <property type="protein sequence ID" value="CEQ05086.1"/>
    <property type="molecule type" value="Genomic_DNA"/>
</dbReference>
<comment type="cofactor">
    <cofactor evidence="12">
        <name>[4Fe-4S] cluster</name>
        <dbReference type="ChEBI" id="CHEBI:49883"/>
    </cofactor>
    <text evidence="12">Binds 1 [4Fe-4S] cluster.</text>
</comment>
<dbReference type="PANTHER" id="PTHR10359">
    <property type="entry name" value="A/G-SPECIFIC ADENINE GLYCOSYLASE/ENDONUCLEASE III"/>
    <property type="match status" value="1"/>
</dbReference>
<keyword evidence="6 12" id="KW-0408">Iron</keyword>
<evidence type="ECO:0000256" key="3">
    <source>
        <dbReference type="ARBA" id="ARBA00022723"/>
    </source>
</evidence>
<evidence type="ECO:0000256" key="9">
    <source>
        <dbReference type="ARBA" id="ARBA00023204"/>
    </source>
</evidence>
<evidence type="ECO:0000256" key="4">
    <source>
        <dbReference type="ARBA" id="ARBA00022763"/>
    </source>
</evidence>
<comment type="catalytic activity">
    <reaction evidence="12">
        <text>2'-deoxyribonucleotide-(2'-deoxyribose 5'-phosphate)-2'-deoxyribonucleotide-DNA = a 3'-end 2'-deoxyribonucleotide-(2,3-dehydro-2,3-deoxyribose 5'-phosphate)-DNA + a 5'-end 5'-phospho-2'-deoxyribonucleoside-DNA + H(+)</text>
        <dbReference type="Rhea" id="RHEA:66592"/>
        <dbReference type="Rhea" id="RHEA-COMP:13180"/>
        <dbReference type="Rhea" id="RHEA-COMP:16897"/>
        <dbReference type="Rhea" id="RHEA-COMP:17067"/>
        <dbReference type="ChEBI" id="CHEBI:15378"/>
        <dbReference type="ChEBI" id="CHEBI:136412"/>
        <dbReference type="ChEBI" id="CHEBI:157695"/>
        <dbReference type="ChEBI" id="CHEBI:167181"/>
        <dbReference type="EC" id="4.2.99.18"/>
    </reaction>
</comment>
<evidence type="ECO:0000256" key="1">
    <source>
        <dbReference type="ARBA" id="ARBA00008343"/>
    </source>
</evidence>
<dbReference type="Pfam" id="PF10576">
    <property type="entry name" value="EndIII_4Fe-2S"/>
    <property type="match status" value="1"/>
</dbReference>
<feature type="binding site" evidence="12">
    <location>
        <position position="193"/>
    </location>
    <ligand>
        <name>[4Fe-4S] cluster</name>
        <dbReference type="ChEBI" id="CHEBI:49883"/>
    </ligand>
</feature>
<comment type="function">
    <text evidence="12">DNA repair enzyme that has both DNA N-glycosylase activity and AP-lyase activity. The DNA N-glycosylase activity releases various damaged pyrimidines from DNA by cleaving the N-glycosidic bond, leaving an AP (apurinic/apyrimidinic) site. The AP-lyase activity cleaves the phosphodiester bond 3' to the AP site by a beta-elimination, leaving a 3'-terminal unsaturated sugar and a product with a terminal 5'-phosphate.</text>
</comment>
<dbReference type="InterPro" id="IPR004036">
    <property type="entry name" value="Endonuclease-III-like_CS2"/>
</dbReference>
<dbReference type="InterPro" id="IPR003651">
    <property type="entry name" value="Endonuclease3_FeS-loop_motif"/>
</dbReference>
<dbReference type="GO" id="GO:0006285">
    <property type="term" value="P:base-excision repair, AP site formation"/>
    <property type="evidence" value="ECO:0007669"/>
    <property type="project" value="TreeGrafter"/>
</dbReference>
<dbReference type="FunFam" id="1.10.1670.10:FF:000001">
    <property type="entry name" value="Endonuclease III"/>
    <property type="match status" value="1"/>
</dbReference>
<keyword evidence="7 12" id="KW-0411">Iron-sulfur</keyword>
<dbReference type="Pfam" id="PF00730">
    <property type="entry name" value="HhH-GPD"/>
    <property type="match status" value="1"/>
</dbReference>
<keyword evidence="5 12" id="KW-0378">Hydrolase</keyword>
<reference evidence="14 15" key="1">
    <citation type="submission" date="2015-01" db="EMBL/GenBank/DDBJ databases">
        <authorList>
            <person name="Aslett A.Martin."/>
            <person name="De Silva Nishadi"/>
        </authorList>
    </citation>
    <scope>NUCLEOTIDE SEQUENCE [LARGE SCALE GENOMIC DNA]</scope>
    <source>
        <strain evidence="14 15">R28058</strain>
    </source>
</reference>
<evidence type="ECO:0000313" key="15">
    <source>
        <dbReference type="Proteomes" id="UP000049127"/>
    </source>
</evidence>
<dbReference type="NCBIfam" id="TIGR01083">
    <property type="entry name" value="nth"/>
    <property type="match status" value="1"/>
</dbReference>
<dbReference type="GO" id="GO:0003677">
    <property type="term" value="F:DNA binding"/>
    <property type="evidence" value="ECO:0007669"/>
    <property type="project" value="UniProtKB-UniRule"/>
</dbReference>
<dbReference type="GO" id="GO:0051539">
    <property type="term" value="F:4 iron, 4 sulfur cluster binding"/>
    <property type="evidence" value="ECO:0007669"/>
    <property type="project" value="UniProtKB-UniRule"/>
</dbReference>
<evidence type="ECO:0000256" key="2">
    <source>
        <dbReference type="ARBA" id="ARBA00022485"/>
    </source>
</evidence>
<keyword evidence="9 12" id="KW-0234">DNA repair</keyword>
<dbReference type="InterPro" id="IPR000445">
    <property type="entry name" value="HhH_motif"/>
</dbReference>
<keyword evidence="4 12" id="KW-0227">DNA damage</keyword>
<dbReference type="FunFam" id="1.10.340.30:FF:000001">
    <property type="entry name" value="Endonuclease III"/>
    <property type="match status" value="1"/>
</dbReference>
<dbReference type="EC" id="4.2.99.18" evidence="12"/>
<dbReference type="InterPro" id="IPR011257">
    <property type="entry name" value="DNA_glycosylase"/>
</dbReference>
<dbReference type="AlphaFoldDB" id="A0A0C7QNF1"/>
<feature type="binding site" evidence="12">
    <location>
        <position position="209"/>
    </location>
    <ligand>
        <name>[4Fe-4S] cluster</name>
        <dbReference type="ChEBI" id="CHEBI:49883"/>
    </ligand>
</feature>
<dbReference type="GO" id="GO:0046872">
    <property type="term" value="F:metal ion binding"/>
    <property type="evidence" value="ECO:0007669"/>
    <property type="project" value="UniProtKB-KW"/>
</dbReference>
<keyword evidence="3 12" id="KW-0479">Metal-binding</keyword>
<keyword evidence="2 12" id="KW-0004">4Fe-4S</keyword>
<evidence type="ECO:0000256" key="12">
    <source>
        <dbReference type="HAMAP-Rule" id="MF_00942"/>
    </source>
</evidence>
<evidence type="ECO:0000259" key="13">
    <source>
        <dbReference type="SMART" id="SM00478"/>
    </source>
</evidence>
<dbReference type="InterPro" id="IPR005759">
    <property type="entry name" value="Nth"/>
</dbReference>
<feature type="domain" description="HhH-GPD" evidence="13">
    <location>
        <begin position="44"/>
        <end position="191"/>
    </location>
</feature>
<sequence length="217" mass="24543">MAKAKVKNKKNIKIILDILEETYPNAKCELNYTTPFELLIATILSAQCTDVRVNKVTEELFKKYNKPEDFAKLNTAEISEEIKSCGLFKSKAQKIKETSVLICSNYGGEVPGKMEELIKLPGVGRKTANVVLSNAFGVDAIAVDTHVFRVANRIGLVKTDTPEKTEFELMRVLPKKRWSLAHHLIIFHGRRMCKARKPECGICPLTDFCDYYQEGKE</sequence>
<evidence type="ECO:0000256" key="6">
    <source>
        <dbReference type="ARBA" id="ARBA00023004"/>
    </source>
</evidence>
<accession>A0A0C7QNF1</accession>
<feature type="binding site" evidence="12">
    <location>
        <position position="203"/>
    </location>
    <ligand>
        <name>[4Fe-4S] cluster</name>
        <dbReference type="ChEBI" id="CHEBI:49883"/>
    </ligand>
</feature>
<dbReference type="GO" id="GO:0019104">
    <property type="term" value="F:DNA N-glycosylase activity"/>
    <property type="evidence" value="ECO:0007669"/>
    <property type="project" value="UniProtKB-UniRule"/>
</dbReference>
<keyword evidence="14" id="KW-0255">Endonuclease</keyword>
<name>A0A0C7QNF1_PARSO</name>
<protein>
    <recommendedName>
        <fullName evidence="12">Endonuclease III</fullName>
        <ecNumber evidence="12">4.2.99.18</ecNumber>
    </recommendedName>
    <alternativeName>
        <fullName evidence="12">DNA-(apurinic or apyrimidinic site) lyase</fullName>
    </alternativeName>
</protein>
<evidence type="ECO:0000313" key="14">
    <source>
        <dbReference type="EMBL" id="CEQ05086.1"/>
    </source>
</evidence>
<keyword evidence="14" id="KW-0540">Nuclease</keyword>
<dbReference type="PANTHER" id="PTHR10359:SF18">
    <property type="entry name" value="ENDONUCLEASE III"/>
    <property type="match status" value="1"/>
</dbReference>
<evidence type="ECO:0000256" key="7">
    <source>
        <dbReference type="ARBA" id="ARBA00023014"/>
    </source>
</evidence>
<dbReference type="PROSITE" id="PS01155">
    <property type="entry name" value="ENDONUCLEASE_III_2"/>
    <property type="match status" value="1"/>
</dbReference>